<dbReference type="InterPro" id="IPR011991">
    <property type="entry name" value="ArsR-like_HTH"/>
</dbReference>
<evidence type="ECO:0000256" key="1">
    <source>
        <dbReference type="ARBA" id="ARBA00023015"/>
    </source>
</evidence>
<organism evidence="6 7">
    <name type="scientific">Natronomonas salsuginis</name>
    <dbReference type="NCBI Taxonomy" id="2217661"/>
    <lineage>
        <taxon>Archaea</taxon>
        <taxon>Methanobacteriati</taxon>
        <taxon>Methanobacteriota</taxon>
        <taxon>Stenosarchaea group</taxon>
        <taxon>Halobacteria</taxon>
        <taxon>Halobacteriales</taxon>
        <taxon>Natronomonadaceae</taxon>
        <taxon>Natronomonas</taxon>
    </lineage>
</organism>
<dbReference type="PROSITE" id="PS51078">
    <property type="entry name" value="ICLR_ED"/>
    <property type="match status" value="1"/>
</dbReference>
<dbReference type="Pfam" id="PF01022">
    <property type="entry name" value="HTH_5"/>
    <property type="match status" value="1"/>
</dbReference>
<evidence type="ECO:0000256" key="2">
    <source>
        <dbReference type="ARBA" id="ARBA00023125"/>
    </source>
</evidence>
<dbReference type="GO" id="GO:0003700">
    <property type="term" value="F:DNA-binding transcription factor activity"/>
    <property type="evidence" value="ECO:0007669"/>
    <property type="project" value="InterPro"/>
</dbReference>
<dbReference type="PANTHER" id="PTHR30136">
    <property type="entry name" value="HELIX-TURN-HELIX TRANSCRIPTIONAL REGULATOR, ICLR FAMILY"/>
    <property type="match status" value="1"/>
</dbReference>
<name>A0A4U5JEC3_9EURY</name>
<dbReference type="EMBL" id="QKNX01000002">
    <property type="protein sequence ID" value="TKR26218.1"/>
    <property type="molecule type" value="Genomic_DNA"/>
</dbReference>
<feature type="domain" description="HTH iclR-type" evidence="4">
    <location>
        <begin position="10"/>
        <end position="69"/>
    </location>
</feature>
<dbReference type="InterPro" id="IPR029016">
    <property type="entry name" value="GAF-like_dom_sf"/>
</dbReference>
<keyword evidence="2" id="KW-0238">DNA-binding</keyword>
<evidence type="ECO:0000313" key="7">
    <source>
        <dbReference type="Proteomes" id="UP000308037"/>
    </source>
</evidence>
<dbReference type="SUPFAM" id="SSF55781">
    <property type="entry name" value="GAF domain-like"/>
    <property type="match status" value="1"/>
</dbReference>
<dbReference type="Proteomes" id="UP000308037">
    <property type="component" value="Unassembled WGS sequence"/>
</dbReference>
<reference evidence="6 7" key="1">
    <citation type="submission" date="2019-04" db="EMBL/GenBank/DDBJ databases">
        <title>Natronomonas sp. F20-122 a newhaloarchaeon isolated from a saline saltern of Isla Bacuta, Huelva, Spain.</title>
        <authorList>
            <person name="Duran-Viseras A."/>
            <person name="Sanchez-Porro C."/>
            <person name="Ventosa A."/>
        </authorList>
    </citation>
    <scope>NUCLEOTIDE SEQUENCE [LARGE SCALE GENOMIC DNA]</scope>
    <source>
        <strain evidence="6 7">F20-122</strain>
    </source>
</reference>
<gene>
    <name evidence="6" type="ORF">DM868_06905</name>
</gene>
<comment type="caution">
    <text evidence="6">The sequence shown here is derived from an EMBL/GenBank/DDBJ whole genome shotgun (WGS) entry which is preliminary data.</text>
</comment>
<evidence type="ECO:0000256" key="3">
    <source>
        <dbReference type="ARBA" id="ARBA00023163"/>
    </source>
</evidence>
<dbReference type="OrthoDB" id="14763at2157"/>
<protein>
    <submittedName>
        <fullName evidence="6">IclR family transcriptional regulator</fullName>
    </submittedName>
</protein>
<dbReference type="PANTHER" id="PTHR30136:SF35">
    <property type="entry name" value="HTH-TYPE TRANSCRIPTIONAL REGULATOR RV1719"/>
    <property type="match status" value="1"/>
</dbReference>
<dbReference type="InterPro" id="IPR001845">
    <property type="entry name" value="HTH_ArsR_DNA-bd_dom"/>
</dbReference>
<dbReference type="Pfam" id="PF01614">
    <property type="entry name" value="IclR_C"/>
    <property type="match status" value="1"/>
</dbReference>
<evidence type="ECO:0000259" key="4">
    <source>
        <dbReference type="PROSITE" id="PS51077"/>
    </source>
</evidence>
<dbReference type="GO" id="GO:0003677">
    <property type="term" value="F:DNA binding"/>
    <property type="evidence" value="ECO:0007669"/>
    <property type="project" value="UniProtKB-KW"/>
</dbReference>
<dbReference type="PROSITE" id="PS51077">
    <property type="entry name" value="HTH_ICLR"/>
    <property type="match status" value="1"/>
</dbReference>
<proteinExistence type="predicted"/>
<keyword evidence="1" id="KW-0805">Transcription regulation</keyword>
<dbReference type="InterPro" id="IPR036388">
    <property type="entry name" value="WH-like_DNA-bd_sf"/>
</dbReference>
<dbReference type="CDD" id="cd00090">
    <property type="entry name" value="HTH_ARSR"/>
    <property type="match status" value="1"/>
</dbReference>
<dbReference type="SMART" id="SM00346">
    <property type="entry name" value="HTH_ICLR"/>
    <property type="match status" value="1"/>
</dbReference>
<dbReference type="AlphaFoldDB" id="A0A4U5JEC3"/>
<accession>A0A4U5JEC3</accession>
<dbReference type="InterPro" id="IPR050707">
    <property type="entry name" value="HTH_MetabolicPath_Reg"/>
</dbReference>
<dbReference type="SUPFAM" id="SSF46785">
    <property type="entry name" value="Winged helix' DNA-binding domain"/>
    <property type="match status" value="1"/>
</dbReference>
<dbReference type="RefSeq" id="WP_137276134.1">
    <property type="nucleotide sequence ID" value="NZ_QKNX01000002.1"/>
</dbReference>
<keyword evidence="3" id="KW-0804">Transcription</keyword>
<dbReference type="InterPro" id="IPR036390">
    <property type="entry name" value="WH_DNA-bd_sf"/>
</dbReference>
<dbReference type="Gene3D" id="1.10.10.10">
    <property type="entry name" value="Winged helix-like DNA-binding domain superfamily/Winged helix DNA-binding domain"/>
    <property type="match status" value="1"/>
</dbReference>
<dbReference type="InterPro" id="IPR014757">
    <property type="entry name" value="Tscrpt_reg_IclR_C"/>
</dbReference>
<sequence length="256" mass="28163">MAATPNRRTLATTETSLRVIEALKDVGGARVTELAEEMDLAASTVYSHLATLEDAEYVIKDGDTYRLGLMFLDLGEHVRKSNEYFSLAESKVEQLAEETGGRAHFIVEEHGQGVYVYTKSGKHAVKTFSRDGRRLGLHRTAAGKAILAALPRRCTEEIIDKHGLPRRTSNTITDPDVLFAELETIRERDGIAFNKEEQLRGVRAAGAPVRGPNGSVIGALSVSGPTHRMKDERLHEEVPNVILGTANELELEIEYA</sequence>
<evidence type="ECO:0000259" key="5">
    <source>
        <dbReference type="PROSITE" id="PS51078"/>
    </source>
</evidence>
<dbReference type="Gene3D" id="3.30.450.40">
    <property type="match status" value="1"/>
</dbReference>
<dbReference type="GO" id="GO:0045892">
    <property type="term" value="P:negative regulation of DNA-templated transcription"/>
    <property type="evidence" value="ECO:0007669"/>
    <property type="project" value="TreeGrafter"/>
</dbReference>
<feature type="domain" description="IclR-ED" evidence="5">
    <location>
        <begin position="70"/>
        <end position="255"/>
    </location>
</feature>
<dbReference type="InterPro" id="IPR005471">
    <property type="entry name" value="Tscrpt_reg_IclR_N"/>
</dbReference>
<keyword evidence="7" id="KW-1185">Reference proteome</keyword>
<evidence type="ECO:0000313" key="6">
    <source>
        <dbReference type="EMBL" id="TKR26218.1"/>
    </source>
</evidence>